<protein>
    <recommendedName>
        <fullName evidence="2">Myb-like domain-containing protein</fullName>
    </recommendedName>
</protein>
<dbReference type="PROSITE" id="PS50090">
    <property type="entry name" value="MYB_LIKE"/>
    <property type="match status" value="1"/>
</dbReference>
<organism evidence="3 4">
    <name type="scientific">Tagetes erecta</name>
    <name type="common">African marigold</name>
    <dbReference type="NCBI Taxonomy" id="13708"/>
    <lineage>
        <taxon>Eukaryota</taxon>
        <taxon>Viridiplantae</taxon>
        <taxon>Streptophyta</taxon>
        <taxon>Embryophyta</taxon>
        <taxon>Tracheophyta</taxon>
        <taxon>Spermatophyta</taxon>
        <taxon>Magnoliopsida</taxon>
        <taxon>eudicotyledons</taxon>
        <taxon>Gunneridae</taxon>
        <taxon>Pentapetalae</taxon>
        <taxon>asterids</taxon>
        <taxon>campanulids</taxon>
        <taxon>Asterales</taxon>
        <taxon>Asteraceae</taxon>
        <taxon>Asteroideae</taxon>
        <taxon>Heliantheae alliance</taxon>
        <taxon>Tageteae</taxon>
        <taxon>Tagetes</taxon>
    </lineage>
</organism>
<reference evidence="3" key="1">
    <citation type="journal article" date="2023" name="bioRxiv">
        <title>Improved chromosome-level genome assembly for marigold (Tagetes erecta).</title>
        <authorList>
            <person name="Jiang F."/>
            <person name="Yuan L."/>
            <person name="Wang S."/>
            <person name="Wang H."/>
            <person name="Xu D."/>
            <person name="Wang A."/>
            <person name="Fan W."/>
        </authorList>
    </citation>
    <scope>NUCLEOTIDE SEQUENCE</scope>
    <source>
        <strain evidence="3">WSJ</strain>
        <tissue evidence="3">Leaf</tissue>
    </source>
</reference>
<feature type="compositionally biased region" description="Pro residues" evidence="1">
    <location>
        <begin position="164"/>
        <end position="174"/>
    </location>
</feature>
<evidence type="ECO:0000259" key="2">
    <source>
        <dbReference type="PROSITE" id="PS50090"/>
    </source>
</evidence>
<gene>
    <name evidence="3" type="ORF">QVD17_19009</name>
</gene>
<dbReference type="PANTHER" id="PTHR33492:SF12">
    <property type="entry name" value="HOMEODOMAIN-LIKE SUPERFAMILY PROTEIN-RELATED"/>
    <property type="match status" value="1"/>
</dbReference>
<dbReference type="InterPro" id="IPR044822">
    <property type="entry name" value="Myb_DNA-bind_4"/>
</dbReference>
<comment type="caution">
    <text evidence="3">The sequence shown here is derived from an EMBL/GenBank/DDBJ whole genome shotgun (WGS) entry which is preliminary data.</text>
</comment>
<evidence type="ECO:0000313" key="3">
    <source>
        <dbReference type="EMBL" id="KAK1423701.1"/>
    </source>
</evidence>
<dbReference type="EMBL" id="JAUHHV010000005">
    <property type="protein sequence ID" value="KAK1423701.1"/>
    <property type="molecule type" value="Genomic_DNA"/>
</dbReference>
<feature type="region of interest" description="Disordered" evidence="1">
    <location>
        <begin position="161"/>
        <end position="202"/>
    </location>
</feature>
<dbReference type="InterPro" id="IPR001005">
    <property type="entry name" value="SANT/Myb"/>
</dbReference>
<dbReference type="AlphaFoldDB" id="A0AAD8KM83"/>
<evidence type="ECO:0000256" key="1">
    <source>
        <dbReference type="SAM" id="MobiDB-lite"/>
    </source>
</evidence>
<feature type="domain" description="Myb-like" evidence="2">
    <location>
        <begin position="13"/>
        <end position="91"/>
    </location>
</feature>
<keyword evidence="4" id="KW-1185">Reference proteome</keyword>
<dbReference type="Pfam" id="PF13837">
    <property type="entry name" value="Myb_DNA-bind_4"/>
    <property type="match status" value="1"/>
</dbReference>
<accession>A0AAD8KM83</accession>
<evidence type="ECO:0000313" key="4">
    <source>
        <dbReference type="Proteomes" id="UP001229421"/>
    </source>
</evidence>
<name>A0AAD8KM83_TARER</name>
<proteinExistence type="predicted"/>
<sequence length="275" mass="32206">MELVRSNNAVVTMRDYRKGNWTHEETLVLIEAKKLEGQRRMFKNTTTTSTSSSSSIKPSGELRWKWIEEHCWRNACFRSQNQCNDKWDNMMRDFKRVRDFQRRKYDNDNDKVVSYWEMDKIQRKNNNLPSNMLPQIYQALANVVEAKLGGSVLPTVVIHHETTAPPPLPPPPEDAPMTWPTQEDSSTKRRRSSEGKRSNISEEISSSANVLIEAIKGYNEREETRHKELYSLHQRMYEIEESKIESERQGFNELVEVINNLSNSIITFTSQRTHL</sequence>
<dbReference type="PANTHER" id="PTHR33492">
    <property type="entry name" value="OSJNBA0043A12.37 PROTEIN-RELATED"/>
    <property type="match status" value="1"/>
</dbReference>
<dbReference type="Proteomes" id="UP001229421">
    <property type="component" value="Unassembled WGS sequence"/>
</dbReference>
<dbReference type="Gene3D" id="1.10.10.60">
    <property type="entry name" value="Homeodomain-like"/>
    <property type="match status" value="1"/>
</dbReference>